<dbReference type="PANTHER" id="PTHR35331:SF1">
    <property type="entry name" value="STAGE V SPORULATION PROTEIN S"/>
    <property type="match status" value="1"/>
</dbReference>
<name>A0A7S3QVH2_DUNTE</name>
<dbReference type="GO" id="GO:0003676">
    <property type="term" value="F:nucleic acid binding"/>
    <property type="evidence" value="ECO:0007669"/>
    <property type="project" value="InterPro"/>
</dbReference>
<dbReference type="Gene3D" id="3.30.110.20">
    <property type="entry name" value="Alba-like domain"/>
    <property type="match status" value="2"/>
</dbReference>
<feature type="region of interest" description="Disordered" evidence="1">
    <location>
        <begin position="1"/>
        <end position="93"/>
    </location>
</feature>
<dbReference type="EMBL" id="HBIP01015713">
    <property type="protein sequence ID" value="CAE0494080.1"/>
    <property type="molecule type" value="Transcribed_RNA"/>
</dbReference>
<gene>
    <name evidence="2" type="ORF">DTER00134_LOCUS9153</name>
</gene>
<proteinExistence type="predicted"/>
<dbReference type="PANTHER" id="PTHR35331">
    <property type="entry name" value="STAGE V SPORULATION PROTEIN S"/>
    <property type="match status" value="1"/>
</dbReference>
<dbReference type="InterPro" id="IPR007347">
    <property type="entry name" value="SpoVS"/>
</dbReference>
<feature type="compositionally biased region" description="Low complexity" evidence="1">
    <location>
        <begin position="1"/>
        <end position="15"/>
    </location>
</feature>
<dbReference type="InterPro" id="IPR036882">
    <property type="entry name" value="Alba-like_dom_sf"/>
</dbReference>
<accession>A0A7S3QVH2</accession>
<evidence type="ECO:0000256" key="1">
    <source>
        <dbReference type="SAM" id="MobiDB-lite"/>
    </source>
</evidence>
<protein>
    <submittedName>
        <fullName evidence="2">Uncharacterized protein</fullName>
    </submittedName>
</protein>
<dbReference type="Pfam" id="PF04232">
    <property type="entry name" value="SpoVS"/>
    <property type="match status" value="2"/>
</dbReference>
<reference evidence="2" key="1">
    <citation type="submission" date="2021-01" db="EMBL/GenBank/DDBJ databases">
        <authorList>
            <person name="Corre E."/>
            <person name="Pelletier E."/>
            <person name="Niang G."/>
            <person name="Scheremetjew M."/>
            <person name="Finn R."/>
            <person name="Kale V."/>
            <person name="Holt S."/>
            <person name="Cochrane G."/>
            <person name="Meng A."/>
            <person name="Brown T."/>
            <person name="Cohen L."/>
        </authorList>
    </citation>
    <scope>NUCLEOTIDE SEQUENCE</scope>
    <source>
        <strain evidence="2">CCMP1320</strain>
    </source>
</reference>
<feature type="compositionally biased region" description="Polar residues" evidence="1">
    <location>
        <begin position="20"/>
        <end position="71"/>
    </location>
</feature>
<evidence type="ECO:0000313" key="2">
    <source>
        <dbReference type="EMBL" id="CAE0494080.1"/>
    </source>
</evidence>
<sequence length="331" mass="35594">MPPLPLNTRPNLRVPATPAGSYSRSASRLPTNAQQRRSFDSSKASPFTATSQNEQHNWSTATAPSTSQPNDSEPLCFSHTSVETSEAAEQPESCVDEGLSVASLSCAAESSLYSSEASQKDHNSVTIKSDTSVKDAAGAICKVLNRLASTFVTALQLDNSHEAANRAVKALAVSRKYIKDAATGHELGFYPLNRTNLYGEEDPNLFAFLAFKTLLAPGVELKDHDKTDLNVSTSSDPNKIANAIICIVKERGQAIMKAGGGNALHVAMTAVINARRRLKRSHSLDLMLVPQWITENTMDTLGRESKFLRMNILRSGLNGVSVNPNAALSPV</sequence>
<organism evidence="2">
    <name type="scientific">Dunaliella tertiolecta</name>
    <name type="common">Green alga</name>
    <dbReference type="NCBI Taxonomy" id="3047"/>
    <lineage>
        <taxon>Eukaryota</taxon>
        <taxon>Viridiplantae</taxon>
        <taxon>Chlorophyta</taxon>
        <taxon>core chlorophytes</taxon>
        <taxon>Chlorophyceae</taxon>
        <taxon>CS clade</taxon>
        <taxon>Chlamydomonadales</taxon>
        <taxon>Dunaliellaceae</taxon>
        <taxon>Dunaliella</taxon>
    </lineage>
</organism>
<dbReference type="AlphaFoldDB" id="A0A7S3QVH2"/>